<dbReference type="Gene3D" id="3.50.50.60">
    <property type="entry name" value="FAD/NAD(P)-binding domain"/>
    <property type="match status" value="2"/>
</dbReference>
<dbReference type="EMBL" id="JAUQUB010000001">
    <property type="protein sequence ID" value="MDO7881480.1"/>
    <property type="molecule type" value="Genomic_DNA"/>
</dbReference>
<evidence type="ECO:0000259" key="6">
    <source>
        <dbReference type="Pfam" id="PF07992"/>
    </source>
</evidence>
<comment type="caution">
    <text evidence="7">The sequence shown here is derived from an EMBL/GenBank/DDBJ whole genome shotgun (WGS) entry which is preliminary data.</text>
</comment>
<dbReference type="SUPFAM" id="SSF51905">
    <property type="entry name" value="FAD/NAD(P)-binding domain"/>
    <property type="match status" value="1"/>
</dbReference>
<evidence type="ECO:0000313" key="8">
    <source>
        <dbReference type="Proteomes" id="UP001241072"/>
    </source>
</evidence>
<dbReference type="PRINTS" id="PR00368">
    <property type="entry name" value="FADPNR"/>
</dbReference>
<dbReference type="Proteomes" id="UP001241072">
    <property type="component" value="Unassembled WGS sequence"/>
</dbReference>
<dbReference type="InterPro" id="IPR004099">
    <property type="entry name" value="Pyr_nucl-diS_OxRdtase_dimer"/>
</dbReference>
<comment type="cofactor">
    <cofactor evidence="1">
        <name>FAD</name>
        <dbReference type="ChEBI" id="CHEBI:57692"/>
    </cofactor>
</comment>
<feature type="domain" description="Pyridine nucleotide-disulphide oxidoreductase dimerisation" evidence="5">
    <location>
        <begin position="353"/>
        <end position="459"/>
    </location>
</feature>
<keyword evidence="3" id="KW-0285">Flavoprotein</keyword>
<dbReference type="PANTHER" id="PTHR43014:SF2">
    <property type="entry name" value="MERCURIC REDUCTASE"/>
    <property type="match status" value="1"/>
</dbReference>
<sequence>MSDEYDVVILGAGAVAENVADRAVQGGLTAVLIESELVGGECSYWACMPSKALIRSGAALRAAERVPGAAEAVSGGVDVAAVLARRTRIVHDWDDSGQVEWVHGAGIDLVRGHARLSGVKSVTVTTSDGSERSLTARHAVVISTGSDPLLPDIPGLLEAAPWTPREATSARVPPKRLAIIGGGVVAVEMATAYSSFGTEVTVFARSGLLPGQEDFAREAVTAALRDSGVDIRRAAPTRVERSGGEVTVHSDGEAVVADELLVATGRVPRTSDIGAETVGLTPGGWIDVDDTMLVRGFDWLYATGDVNHRALLTHQGKYQARAAGDVIAARAKGRTVDDSPWGAHVATADHRAVPQVTFSEPTVASVGLTSDEARKAGFDIRVVDYDLGWVAGASLQADDYEGHARMVVDEERKVVLGVTFVGQDVAEMLQAATIAVVGEVPLDRLWHAVPAYPTMNEVWLRLLEAYGRP</sequence>
<dbReference type="InterPro" id="IPR016156">
    <property type="entry name" value="FAD/NAD-linked_Rdtase_dimer_sf"/>
</dbReference>
<dbReference type="PANTHER" id="PTHR43014">
    <property type="entry name" value="MERCURIC REDUCTASE"/>
    <property type="match status" value="1"/>
</dbReference>
<gene>
    <name evidence="7" type="ORF">Q5716_04485</name>
</gene>
<organism evidence="7 8">
    <name type="scientific">Antiquaquibacter soli</name>
    <dbReference type="NCBI Taxonomy" id="3064523"/>
    <lineage>
        <taxon>Bacteria</taxon>
        <taxon>Bacillati</taxon>
        <taxon>Actinomycetota</taxon>
        <taxon>Actinomycetes</taxon>
        <taxon>Micrococcales</taxon>
        <taxon>Microbacteriaceae</taxon>
        <taxon>Antiquaquibacter</taxon>
    </lineage>
</organism>
<dbReference type="Gene3D" id="3.30.390.30">
    <property type="match status" value="1"/>
</dbReference>
<keyword evidence="7" id="KW-0560">Oxidoreductase</keyword>
<dbReference type="InterPro" id="IPR036188">
    <property type="entry name" value="FAD/NAD-bd_sf"/>
</dbReference>
<dbReference type="RefSeq" id="WP_305001891.1">
    <property type="nucleotide sequence ID" value="NZ_JAUQUB010000001.1"/>
</dbReference>
<reference evidence="7 8" key="1">
    <citation type="submission" date="2023-07" db="EMBL/GenBank/DDBJ databases">
        <title>Protaetiibacter sp. nov WY-16 isolated from soil.</title>
        <authorList>
            <person name="Liu B."/>
            <person name="Wan Y."/>
        </authorList>
    </citation>
    <scope>NUCLEOTIDE SEQUENCE [LARGE SCALE GENOMIC DNA]</scope>
    <source>
        <strain evidence="7 8">WY-16</strain>
    </source>
</reference>
<proteinExistence type="inferred from homology"/>
<name>A0ABT9BKD6_9MICO</name>
<protein>
    <submittedName>
        <fullName evidence="7">NAD(P)/FAD-dependent oxidoreductase</fullName>
        <ecNumber evidence="7">1.-.-.-</ecNumber>
    </submittedName>
</protein>
<feature type="domain" description="FAD/NAD(P)-binding" evidence="6">
    <location>
        <begin position="5"/>
        <end position="314"/>
    </location>
</feature>
<evidence type="ECO:0000259" key="5">
    <source>
        <dbReference type="Pfam" id="PF02852"/>
    </source>
</evidence>
<accession>A0ABT9BKD6</accession>
<keyword evidence="8" id="KW-1185">Reference proteome</keyword>
<evidence type="ECO:0000256" key="1">
    <source>
        <dbReference type="ARBA" id="ARBA00001974"/>
    </source>
</evidence>
<dbReference type="PRINTS" id="PR00411">
    <property type="entry name" value="PNDRDTASEI"/>
</dbReference>
<dbReference type="PIRSF" id="PIRSF000350">
    <property type="entry name" value="Mercury_reductase_MerA"/>
    <property type="match status" value="1"/>
</dbReference>
<dbReference type="InterPro" id="IPR023753">
    <property type="entry name" value="FAD/NAD-binding_dom"/>
</dbReference>
<evidence type="ECO:0000256" key="3">
    <source>
        <dbReference type="ARBA" id="ARBA00022630"/>
    </source>
</evidence>
<evidence type="ECO:0000256" key="2">
    <source>
        <dbReference type="ARBA" id="ARBA00007532"/>
    </source>
</evidence>
<dbReference type="Pfam" id="PF07992">
    <property type="entry name" value="Pyr_redox_2"/>
    <property type="match status" value="1"/>
</dbReference>
<dbReference type="SUPFAM" id="SSF55424">
    <property type="entry name" value="FAD/NAD-linked reductases, dimerisation (C-terminal) domain"/>
    <property type="match status" value="1"/>
</dbReference>
<dbReference type="EC" id="1.-.-.-" evidence="7"/>
<dbReference type="InterPro" id="IPR001100">
    <property type="entry name" value="Pyr_nuc-diS_OxRdtase"/>
</dbReference>
<comment type="similarity">
    <text evidence="2">Belongs to the class-I pyridine nucleotide-disulfide oxidoreductase family.</text>
</comment>
<evidence type="ECO:0000313" key="7">
    <source>
        <dbReference type="EMBL" id="MDO7881480.1"/>
    </source>
</evidence>
<dbReference type="GO" id="GO:0016491">
    <property type="term" value="F:oxidoreductase activity"/>
    <property type="evidence" value="ECO:0007669"/>
    <property type="project" value="UniProtKB-KW"/>
</dbReference>
<keyword evidence="4" id="KW-0274">FAD</keyword>
<dbReference type="Pfam" id="PF02852">
    <property type="entry name" value="Pyr_redox_dim"/>
    <property type="match status" value="1"/>
</dbReference>
<evidence type="ECO:0000256" key="4">
    <source>
        <dbReference type="ARBA" id="ARBA00022827"/>
    </source>
</evidence>